<dbReference type="PROSITE" id="PS51257">
    <property type="entry name" value="PROKAR_LIPOPROTEIN"/>
    <property type="match status" value="1"/>
</dbReference>
<dbReference type="RefSeq" id="WP_169349472.1">
    <property type="nucleotide sequence ID" value="NZ_JABBJJ010000233.1"/>
</dbReference>
<organism evidence="1 2">
    <name type="scientific">Pyxidicoccus fallax</name>
    <dbReference type="NCBI Taxonomy" id="394095"/>
    <lineage>
        <taxon>Bacteria</taxon>
        <taxon>Pseudomonadati</taxon>
        <taxon>Myxococcota</taxon>
        <taxon>Myxococcia</taxon>
        <taxon>Myxococcales</taxon>
        <taxon>Cystobacterineae</taxon>
        <taxon>Myxococcaceae</taxon>
        <taxon>Pyxidicoccus</taxon>
    </lineage>
</organism>
<protein>
    <recommendedName>
        <fullName evidence="3">Lipoprotein</fullName>
    </recommendedName>
</protein>
<comment type="caution">
    <text evidence="1">The sequence shown here is derived from an EMBL/GenBank/DDBJ whole genome shotgun (WGS) entry which is preliminary data.</text>
</comment>
<evidence type="ECO:0008006" key="3">
    <source>
        <dbReference type="Google" id="ProtNLM"/>
    </source>
</evidence>
<dbReference type="InterPro" id="IPR013783">
    <property type="entry name" value="Ig-like_fold"/>
</dbReference>
<gene>
    <name evidence="1" type="ORF">HG543_36130</name>
</gene>
<proteinExistence type="predicted"/>
<dbReference type="Proteomes" id="UP000518300">
    <property type="component" value="Unassembled WGS sequence"/>
</dbReference>
<accession>A0A848LRC8</accession>
<evidence type="ECO:0000313" key="2">
    <source>
        <dbReference type="Proteomes" id="UP000518300"/>
    </source>
</evidence>
<dbReference type="AlphaFoldDB" id="A0A848LRC8"/>
<dbReference type="Gene3D" id="2.60.40.10">
    <property type="entry name" value="Immunoglobulins"/>
    <property type="match status" value="1"/>
</dbReference>
<keyword evidence="2" id="KW-1185">Reference proteome</keyword>
<dbReference type="EMBL" id="JABBJJ010000233">
    <property type="protein sequence ID" value="NMO20251.1"/>
    <property type="molecule type" value="Genomic_DNA"/>
</dbReference>
<sequence>MRLRTRWLPIIFFALAGCGNETEIPKEPSLFTDRDEMAFNREFGSGTFVGQVGYNSLLLENRGEGTLEITDIALSGPSQFKLVLPDGFTPGTPMPLETYKRAFVTVEFRPTDDVEYRGTLTIKSNSANAAEKVITLNGVGVNP</sequence>
<name>A0A848LRC8_9BACT</name>
<evidence type="ECO:0000313" key="1">
    <source>
        <dbReference type="EMBL" id="NMO20251.1"/>
    </source>
</evidence>
<reference evidence="1 2" key="1">
    <citation type="submission" date="2020-04" db="EMBL/GenBank/DDBJ databases">
        <title>Draft genome of Pyxidicoccus fallax type strain.</title>
        <authorList>
            <person name="Whitworth D.E."/>
        </authorList>
    </citation>
    <scope>NUCLEOTIDE SEQUENCE [LARGE SCALE GENOMIC DNA]</scope>
    <source>
        <strain evidence="1 2">DSM 14698</strain>
    </source>
</reference>